<dbReference type="HOGENOM" id="CLU_028180_0_0_10"/>
<reference evidence="2 3" key="1">
    <citation type="submission" date="2011-12" db="EMBL/GenBank/DDBJ databases">
        <title>The Genome Sequence of Prevotella micans F0438.</title>
        <authorList>
            <consortium name="The Broad Institute Genome Sequencing Platform"/>
            <person name="Earl A."/>
            <person name="Ward D."/>
            <person name="Feldgarden M."/>
            <person name="Gevers D."/>
            <person name="Izard J."/>
            <person name="Baranova O.V."/>
            <person name="Blanton J.M."/>
            <person name="Wade W.G."/>
            <person name="Dewhirst F.E."/>
            <person name="Young S.K."/>
            <person name="Zeng Q."/>
            <person name="Gargeya S."/>
            <person name="Fitzgerald M."/>
            <person name="Haas B."/>
            <person name="Abouelleil A."/>
            <person name="Alvarado L."/>
            <person name="Arachchi H.M."/>
            <person name="Berlin A."/>
            <person name="Chapman S.B."/>
            <person name="Gearin G."/>
            <person name="Goldberg J."/>
            <person name="Griggs A."/>
            <person name="Gujja S."/>
            <person name="Hansen M."/>
            <person name="Heiman D."/>
            <person name="Howarth C."/>
            <person name="Larimer J."/>
            <person name="Lui A."/>
            <person name="MacDonald P.J.P."/>
            <person name="McCowen C."/>
            <person name="Montmayeur A."/>
            <person name="Murphy C."/>
            <person name="Neiman D."/>
            <person name="Pearson M."/>
            <person name="Priest M."/>
            <person name="Roberts A."/>
            <person name="Saif S."/>
            <person name="Shea T."/>
            <person name="Sisk P."/>
            <person name="Stolte C."/>
            <person name="Sykes S."/>
            <person name="Wortman J."/>
            <person name="Nusbaum C."/>
            <person name="Birren B."/>
        </authorList>
    </citation>
    <scope>NUCLEOTIDE SEQUENCE [LARGE SCALE GENOMIC DNA]</scope>
    <source>
        <strain evidence="2 3">F0438</strain>
    </source>
</reference>
<proteinExistence type="predicted"/>
<dbReference type="Proteomes" id="UP000016023">
    <property type="component" value="Unassembled WGS sequence"/>
</dbReference>
<evidence type="ECO:0000256" key="1">
    <source>
        <dbReference type="SAM" id="SignalP"/>
    </source>
</evidence>
<sequence length="488" mass="52615">MKTNSKIMILAALAGFLASSCGNENNTPDPSQEQGITFSFEEQNYETDQDLTRAVPHTETINLGDCEAEVSVETDPDTAVNKTRAITNKHYTIRAYQGSVKKGEIKGTFNGTKFTADSNSPQDLILEQGQTYDFVAFNDDVTPSSSGEELTVSIDNVGNAYIGRTTATITQAKKQQIAFEMKHVGARLRTRFLCQKHIPNNITATLSLVAASSIPVSMTNNPVTQTQTYTQGTMTPQVSNSPASTEALYTASNGGQTFAYTSTSNYHYFLPSTEGSKLKLTFNAGTVFWKPITGDIPKLNATLSMQQGKSYLVKIKLKPKFSYLFSDGTWGTLSANPGKTPIGVVVKENNGTPNSGLAMALHNANNGNGCAWGPTNMAGNKSVKNHGPSSYDSGYNLTWRAASSYYNIVKANSGSFPAFYYAAQYYPGVTVTGTNIGKWFLPGGRDIDPVMRNLYWGAGTPGEYGTHVWGYGVPLDDAIKQVGGTAIC</sequence>
<keyword evidence="3" id="KW-1185">Reference proteome</keyword>
<keyword evidence="1" id="KW-0732">Signal</keyword>
<accession>H1Q563</accession>
<protein>
    <submittedName>
        <fullName evidence="2">Uncharacterized protein</fullName>
    </submittedName>
</protein>
<feature type="signal peptide" evidence="1">
    <location>
        <begin position="1"/>
        <end position="24"/>
    </location>
</feature>
<dbReference type="STRING" id="883158.HMPREF9140_02051"/>
<evidence type="ECO:0000313" key="2">
    <source>
        <dbReference type="EMBL" id="EHO65051.1"/>
    </source>
</evidence>
<evidence type="ECO:0000313" key="3">
    <source>
        <dbReference type="Proteomes" id="UP000016023"/>
    </source>
</evidence>
<feature type="chain" id="PRO_5003553840" evidence="1">
    <location>
        <begin position="25"/>
        <end position="488"/>
    </location>
</feature>
<gene>
    <name evidence="2" type="ORF">HMPREF9140_02051</name>
</gene>
<comment type="caution">
    <text evidence="2">The sequence shown here is derived from an EMBL/GenBank/DDBJ whole genome shotgun (WGS) entry which is preliminary data.</text>
</comment>
<dbReference type="PROSITE" id="PS51257">
    <property type="entry name" value="PROKAR_LIPOPROTEIN"/>
    <property type="match status" value="1"/>
</dbReference>
<name>H1Q563_9BACT</name>
<dbReference type="AlphaFoldDB" id="H1Q563"/>
<dbReference type="RefSeq" id="WP_006953782.1">
    <property type="nucleotide sequence ID" value="NZ_JH594526.1"/>
</dbReference>
<dbReference type="EMBL" id="AGWK01000063">
    <property type="protein sequence ID" value="EHO65051.1"/>
    <property type="molecule type" value="Genomic_DNA"/>
</dbReference>
<organism evidence="2 3">
    <name type="scientific">Prevotella micans F0438</name>
    <dbReference type="NCBI Taxonomy" id="883158"/>
    <lineage>
        <taxon>Bacteria</taxon>
        <taxon>Pseudomonadati</taxon>
        <taxon>Bacteroidota</taxon>
        <taxon>Bacteroidia</taxon>
        <taxon>Bacteroidales</taxon>
        <taxon>Prevotellaceae</taxon>
        <taxon>Prevotella</taxon>
    </lineage>
</organism>
<dbReference type="CDD" id="cd13120">
    <property type="entry name" value="BF2867_like_N"/>
    <property type="match status" value="1"/>
</dbReference>
<feature type="non-terminal residue" evidence="2">
    <location>
        <position position="488"/>
    </location>
</feature>